<dbReference type="EMBL" id="MK613347">
    <property type="protein sequence ID" value="QBQ72721.1"/>
    <property type="molecule type" value="Genomic_DNA"/>
</dbReference>
<protein>
    <submittedName>
        <fullName evidence="1">Uncharacterized protein</fullName>
    </submittedName>
</protein>
<dbReference type="Proteomes" id="UP000425344">
    <property type="component" value="Segment"/>
</dbReference>
<evidence type="ECO:0000313" key="2">
    <source>
        <dbReference type="Proteomes" id="UP000425344"/>
    </source>
</evidence>
<proteinExistence type="predicted"/>
<reference evidence="1 2" key="1">
    <citation type="journal article" date="2019" name="mSystems">
        <title>Diverse, abundant and novel viruses infecting the marine abundant Roseobacter RCA lineage.</title>
        <authorList>
            <person name="Zhang Z.F."/>
            <person name="Chen F."/>
            <person name="Chu X."/>
            <person name="Zhang H."/>
            <person name="Luo H.W."/>
            <person name="Zhai Z.Q."/>
            <person name="Yang M.Y."/>
            <person name="Zhao Y.L."/>
        </authorList>
    </citation>
    <scope>NUCLEOTIDE SEQUENCE [LARGE SCALE GENOMIC DNA]</scope>
</reference>
<gene>
    <name evidence="1" type="ORF">CRP5_gp55</name>
</gene>
<accession>A0A646QWD6</accession>
<name>A0A646QWD6_9CAUD</name>
<sequence length="274" mass="29524">MDGYRITESGDLRLSESGDTRITEQASFAEASLSATGSKIVAAHSIQLVETSLVSSSSVSAKAVRTILTNFGGYAENSIRVTEAGDTRVTEEGDTRLTLFAPAEESVSFLSALASRTRSITISLNGVSTSVYSGFVNRPASADYTGTGSSIFLSNKVRPANTNLLGTGTSVSDGSRIRSPALFGGFPEDPVRILENGDTRITEDGNTRVATNVIFNSASGTLIVDGTIIKFVSVVYIKQDDEWVQLNPYVQYNSNWQQPQKVHRYTDGVWKRIN</sequence>
<evidence type="ECO:0000313" key="1">
    <source>
        <dbReference type="EMBL" id="QBQ72721.1"/>
    </source>
</evidence>
<organism evidence="1 2">
    <name type="scientific">Roseobacter phage CRP-5</name>
    <dbReference type="NCBI Taxonomy" id="2559284"/>
    <lineage>
        <taxon>Viruses</taxon>
        <taxon>Duplodnaviria</taxon>
        <taxon>Heunggongvirae</taxon>
        <taxon>Uroviricota</taxon>
        <taxon>Caudoviricetes</taxon>
        <taxon>Zobellviridae</taxon>
        <taxon>Cobavirinae</taxon>
        <taxon>Veravirus</taxon>
    </lineage>
</organism>